<organism evidence="15">
    <name type="scientific">uncultured Alphaproteobacteria bacterium</name>
    <dbReference type="NCBI Taxonomy" id="91750"/>
    <lineage>
        <taxon>Bacteria</taxon>
        <taxon>Pseudomonadati</taxon>
        <taxon>Pseudomonadota</taxon>
        <taxon>Alphaproteobacteria</taxon>
        <taxon>environmental samples</taxon>
    </lineage>
</organism>
<proteinExistence type="inferred from homology"/>
<reference evidence="15" key="1">
    <citation type="submission" date="2016-04" db="EMBL/GenBank/DDBJ databases">
        <authorList>
            <person name="Evans L.H."/>
            <person name="Alamgir A."/>
            <person name="Owens N."/>
            <person name="Weber N.D."/>
            <person name="Virtaneva K."/>
            <person name="Barbian K."/>
            <person name="Babar A."/>
            <person name="Rosenke K."/>
        </authorList>
    </citation>
    <scope>NUCLEOTIDE SEQUENCE</scope>
    <source>
        <strain evidence="15">86</strain>
    </source>
</reference>
<dbReference type="Gene3D" id="2.40.240.20">
    <property type="entry name" value="Hypothetical PUA domain-like, domain 1"/>
    <property type="match status" value="1"/>
</dbReference>
<dbReference type="PIRSF" id="PIRSF015601">
    <property type="entry name" value="MTase_slr0722"/>
    <property type="match status" value="1"/>
</dbReference>
<comment type="similarity">
    <text evidence="2 12">Belongs to the RNA methyltransferase RsmE family.</text>
</comment>
<dbReference type="InterPro" id="IPR046886">
    <property type="entry name" value="RsmE_MTase_dom"/>
</dbReference>
<comment type="function">
    <text evidence="10 12">Specifically methylates the N3 position of the uracil ring of uridine 1498 (m3U1498) in 16S rRNA. Acts on the fully assembled 30S ribosomal subunit.</text>
</comment>
<evidence type="ECO:0000256" key="11">
    <source>
        <dbReference type="ARBA" id="ARBA00047944"/>
    </source>
</evidence>
<dbReference type="NCBIfam" id="TIGR00046">
    <property type="entry name" value="RsmE family RNA methyltransferase"/>
    <property type="match status" value="1"/>
</dbReference>
<dbReference type="InterPro" id="IPR046887">
    <property type="entry name" value="RsmE_PUA-like"/>
</dbReference>
<gene>
    <name evidence="15" type="ORF">KL86APRO_12254</name>
</gene>
<accession>A0A212K742</accession>
<dbReference type="SUPFAM" id="SSF75217">
    <property type="entry name" value="alpha/beta knot"/>
    <property type="match status" value="1"/>
</dbReference>
<evidence type="ECO:0000256" key="10">
    <source>
        <dbReference type="ARBA" id="ARBA00025699"/>
    </source>
</evidence>
<dbReference type="NCBIfam" id="NF008696">
    <property type="entry name" value="PRK11713.3-5"/>
    <property type="match status" value="1"/>
</dbReference>
<dbReference type="EC" id="2.1.1.193" evidence="3 12"/>
<dbReference type="EMBL" id="FLUO01000001">
    <property type="protein sequence ID" value="SBW07531.1"/>
    <property type="molecule type" value="Genomic_DNA"/>
</dbReference>
<dbReference type="InterPro" id="IPR006700">
    <property type="entry name" value="RsmE"/>
</dbReference>
<dbReference type="CDD" id="cd18084">
    <property type="entry name" value="RsmE-like"/>
    <property type="match status" value="1"/>
</dbReference>
<keyword evidence="8 12" id="KW-0808">Transferase</keyword>
<name>A0A212K742_9PROT</name>
<evidence type="ECO:0000256" key="12">
    <source>
        <dbReference type="PIRNR" id="PIRNR015601"/>
    </source>
</evidence>
<evidence type="ECO:0000256" key="6">
    <source>
        <dbReference type="ARBA" id="ARBA00022552"/>
    </source>
</evidence>
<feature type="domain" description="Ribosomal RNA small subunit methyltransferase E methyltransferase" evidence="13">
    <location>
        <begin position="83"/>
        <end position="240"/>
    </location>
</feature>
<dbReference type="Pfam" id="PF04452">
    <property type="entry name" value="Methyltrans_RNA"/>
    <property type="match status" value="1"/>
</dbReference>
<evidence type="ECO:0000259" key="14">
    <source>
        <dbReference type="Pfam" id="PF20260"/>
    </source>
</evidence>
<evidence type="ECO:0000256" key="4">
    <source>
        <dbReference type="ARBA" id="ARBA00013673"/>
    </source>
</evidence>
<evidence type="ECO:0000256" key="9">
    <source>
        <dbReference type="ARBA" id="ARBA00022691"/>
    </source>
</evidence>
<dbReference type="Pfam" id="PF20260">
    <property type="entry name" value="PUA_4"/>
    <property type="match status" value="1"/>
</dbReference>
<dbReference type="SUPFAM" id="SSF88697">
    <property type="entry name" value="PUA domain-like"/>
    <property type="match status" value="1"/>
</dbReference>
<keyword evidence="5 12" id="KW-0963">Cytoplasm</keyword>
<dbReference type="InterPro" id="IPR015947">
    <property type="entry name" value="PUA-like_sf"/>
</dbReference>
<evidence type="ECO:0000256" key="7">
    <source>
        <dbReference type="ARBA" id="ARBA00022603"/>
    </source>
</evidence>
<evidence type="ECO:0000259" key="13">
    <source>
        <dbReference type="Pfam" id="PF04452"/>
    </source>
</evidence>
<dbReference type="PANTHER" id="PTHR30027">
    <property type="entry name" value="RIBOSOMAL RNA SMALL SUBUNIT METHYLTRANSFERASE E"/>
    <property type="match status" value="1"/>
</dbReference>
<keyword evidence="9 12" id="KW-0949">S-adenosyl-L-methionine</keyword>
<feature type="domain" description="Ribosomal RNA small subunit methyltransferase E PUA-like" evidence="14">
    <location>
        <begin position="28"/>
        <end position="67"/>
    </location>
</feature>
<comment type="subcellular location">
    <subcellularLocation>
        <location evidence="1 12">Cytoplasm</location>
    </subcellularLocation>
</comment>
<sequence>MPRIASTAPRLYVPDALAEAADVPLAPAQAHYLRDVMRMAPGDAVRLFNGRDGAWLAEVAALGKGRGSLRVGACIAPQRPEPGVWLLFAPLKSARQDMLVEKAVELGVAVLQPVLTERTQTRRVNPERLAAQVTEAAEQCERLTLPEVRPLAELSDLLARWPAGRTLFYGDETGGGGAALAAFSAPAGVGGDALLVGPEGGFSPRELDVLRGASFSLGVGFGPRILRAETAAVVALSLWQATRGDGGLAPGRS</sequence>
<evidence type="ECO:0000256" key="3">
    <source>
        <dbReference type="ARBA" id="ARBA00012328"/>
    </source>
</evidence>
<keyword evidence="7 12" id="KW-0489">Methyltransferase</keyword>
<evidence type="ECO:0000256" key="8">
    <source>
        <dbReference type="ARBA" id="ARBA00022679"/>
    </source>
</evidence>
<dbReference type="Gene3D" id="3.40.1280.10">
    <property type="match status" value="1"/>
</dbReference>
<dbReference type="GO" id="GO:0005737">
    <property type="term" value="C:cytoplasm"/>
    <property type="evidence" value="ECO:0007669"/>
    <property type="project" value="UniProtKB-SubCell"/>
</dbReference>
<comment type="catalytic activity">
    <reaction evidence="11 12">
        <text>uridine(1498) in 16S rRNA + S-adenosyl-L-methionine = N(3)-methyluridine(1498) in 16S rRNA + S-adenosyl-L-homocysteine + H(+)</text>
        <dbReference type="Rhea" id="RHEA:42920"/>
        <dbReference type="Rhea" id="RHEA-COMP:10283"/>
        <dbReference type="Rhea" id="RHEA-COMP:10284"/>
        <dbReference type="ChEBI" id="CHEBI:15378"/>
        <dbReference type="ChEBI" id="CHEBI:57856"/>
        <dbReference type="ChEBI" id="CHEBI:59789"/>
        <dbReference type="ChEBI" id="CHEBI:65315"/>
        <dbReference type="ChEBI" id="CHEBI:74502"/>
        <dbReference type="EC" id="2.1.1.193"/>
    </reaction>
</comment>
<dbReference type="PANTHER" id="PTHR30027:SF3">
    <property type="entry name" value="16S RRNA (URACIL(1498)-N(3))-METHYLTRANSFERASE"/>
    <property type="match status" value="1"/>
</dbReference>
<dbReference type="GO" id="GO:0070475">
    <property type="term" value="P:rRNA base methylation"/>
    <property type="evidence" value="ECO:0007669"/>
    <property type="project" value="TreeGrafter"/>
</dbReference>
<evidence type="ECO:0000313" key="15">
    <source>
        <dbReference type="EMBL" id="SBW07531.1"/>
    </source>
</evidence>
<evidence type="ECO:0000256" key="2">
    <source>
        <dbReference type="ARBA" id="ARBA00005528"/>
    </source>
</evidence>
<dbReference type="InterPro" id="IPR029026">
    <property type="entry name" value="tRNA_m1G_MTases_N"/>
</dbReference>
<protein>
    <recommendedName>
        <fullName evidence="4 12">Ribosomal RNA small subunit methyltransferase E</fullName>
        <ecNumber evidence="3 12">2.1.1.193</ecNumber>
    </recommendedName>
</protein>
<evidence type="ECO:0000256" key="1">
    <source>
        <dbReference type="ARBA" id="ARBA00004496"/>
    </source>
</evidence>
<dbReference type="AlphaFoldDB" id="A0A212K742"/>
<dbReference type="InterPro" id="IPR029028">
    <property type="entry name" value="Alpha/beta_knot_MTases"/>
</dbReference>
<dbReference type="GO" id="GO:0070042">
    <property type="term" value="F:rRNA (uridine-N3-)-methyltransferase activity"/>
    <property type="evidence" value="ECO:0007669"/>
    <property type="project" value="TreeGrafter"/>
</dbReference>
<evidence type="ECO:0000256" key="5">
    <source>
        <dbReference type="ARBA" id="ARBA00022490"/>
    </source>
</evidence>
<keyword evidence="6 12" id="KW-0698">rRNA processing</keyword>